<dbReference type="FunFam" id="1.10.520.10:FF:000001">
    <property type="entry name" value="Peroxidase"/>
    <property type="match status" value="1"/>
</dbReference>
<gene>
    <name evidence="22" type="ORF">KI387_001222</name>
</gene>
<dbReference type="Pfam" id="PF00141">
    <property type="entry name" value="peroxidase"/>
    <property type="match status" value="1"/>
</dbReference>
<feature type="binding site" evidence="17">
    <location>
        <position position="70"/>
    </location>
    <ligand>
        <name>Ca(2+)</name>
        <dbReference type="ChEBI" id="CHEBI:29108"/>
        <label>1</label>
    </ligand>
</feature>
<keyword evidence="7 17" id="KW-0479">Metal-binding</keyword>
<feature type="active site" description="Proton acceptor" evidence="15">
    <location>
        <position position="62"/>
    </location>
</feature>
<evidence type="ECO:0000256" key="7">
    <source>
        <dbReference type="ARBA" id="ARBA00022723"/>
    </source>
</evidence>
<keyword evidence="12 19" id="KW-1015">Disulfide bond</keyword>
<evidence type="ECO:0000256" key="9">
    <source>
        <dbReference type="ARBA" id="ARBA00022837"/>
    </source>
</evidence>
<keyword evidence="6 20" id="KW-0349">Heme</keyword>
<feature type="binding site" evidence="17">
    <location>
        <position position="72"/>
    </location>
    <ligand>
        <name>Ca(2+)</name>
        <dbReference type="ChEBI" id="CHEBI:29108"/>
        <label>1</label>
    </ligand>
</feature>
<protein>
    <recommendedName>
        <fullName evidence="3 20">Peroxidase</fullName>
        <ecNumber evidence="3 20">1.11.1.7</ecNumber>
    </recommendedName>
</protein>
<feature type="binding site" evidence="17">
    <location>
        <position position="63"/>
    </location>
    <ligand>
        <name>Ca(2+)</name>
        <dbReference type="ChEBI" id="CHEBI:29108"/>
        <label>1</label>
    </ligand>
</feature>
<evidence type="ECO:0000256" key="2">
    <source>
        <dbReference type="ARBA" id="ARBA00002322"/>
    </source>
</evidence>
<evidence type="ECO:0000256" key="1">
    <source>
        <dbReference type="ARBA" id="ARBA00000189"/>
    </source>
</evidence>
<feature type="signal peptide" evidence="20">
    <location>
        <begin position="1"/>
        <end position="20"/>
    </location>
</feature>
<dbReference type="InterPro" id="IPR002016">
    <property type="entry name" value="Haem_peroxidase"/>
</dbReference>
<keyword evidence="11 17" id="KW-0408">Iron</keyword>
<evidence type="ECO:0000256" key="17">
    <source>
        <dbReference type="PIRSR" id="PIRSR600823-3"/>
    </source>
</evidence>
<feature type="binding site" evidence="17">
    <location>
        <position position="244"/>
    </location>
    <ligand>
        <name>Ca(2+)</name>
        <dbReference type="ChEBI" id="CHEBI:29108"/>
        <label>2</label>
    </ligand>
</feature>
<evidence type="ECO:0000313" key="23">
    <source>
        <dbReference type="Proteomes" id="UP000824469"/>
    </source>
</evidence>
<keyword evidence="4 20" id="KW-0964">Secreted</keyword>
<feature type="chain" id="PRO_5041482871" description="Peroxidase" evidence="20">
    <location>
        <begin position="21"/>
        <end position="320"/>
    </location>
</feature>
<evidence type="ECO:0000259" key="21">
    <source>
        <dbReference type="PROSITE" id="PS50873"/>
    </source>
</evidence>
<evidence type="ECO:0000256" key="14">
    <source>
        <dbReference type="ARBA" id="ARBA00023324"/>
    </source>
</evidence>
<keyword evidence="23" id="KW-1185">Reference proteome</keyword>
<comment type="similarity">
    <text evidence="20">Belongs to the peroxidase family. Classical plant (class III) peroxidase subfamily.</text>
</comment>
<evidence type="ECO:0000256" key="19">
    <source>
        <dbReference type="PIRSR" id="PIRSR600823-5"/>
    </source>
</evidence>
<evidence type="ECO:0000256" key="6">
    <source>
        <dbReference type="ARBA" id="ARBA00022617"/>
    </source>
</evidence>
<dbReference type="InterPro" id="IPR033905">
    <property type="entry name" value="Secretory_peroxidase"/>
</dbReference>
<evidence type="ECO:0000256" key="10">
    <source>
        <dbReference type="ARBA" id="ARBA00023002"/>
    </source>
</evidence>
<evidence type="ECO:0000256" key="11">
    <source>
        <dbReference type="ARBA" id="ARBA00023004"/>
    </source>
</evidence>
<comment type="cofactor">
    <cofactor evidence="17 20">
        <name>Ca(2+)</name>
        <dbReference type="ChEBI" id="CHEBI:29108"/>
    </cofactor>
    <text evidence="17 20">Binds 2 calcium ions per subunit.</text>
</comment>
<proteinExistence type="inferred from homology"/>
<dbReference type="GO" id="GO:0042744">
    <property type="term" value="P:hydrogen peroxide catabolic process"/>
    <property type="evidence" value="ECO:0007669"/>
    <property type="project" value="UniProtKB-KW"/>
</dbReference>
<evidence type="ECO:0000256" key="16">
    <source>
        <dbReference type="PIRSR" id="PIRSR600823-2"/>
    </source>
</evidence>
<keyword evidence="14 20" id="KW-0376">Hydrogen peroxide</keyword>
<dbReference type="InterPro" id="IPR000823">
    <property type="entry name" value="Peroxidase_pln"/>
</dbReference>
<dbReference type="PRINTS" id="PR00461">
    <property type="entry name" value="PLPEROXIDASE"/>
</dbReference>
<feature type="disulfide bond" evidence="19">
    <location>
        <begin position="31"/>
        <end position="110"/>
    </location>
</feature>
<feature type="disulfide bond" evidence="19">
    <location>
        <begin position="195"/>
        <end position="228"/>
    </location>
</feature>
<evidence type="ECO:0000313" key="22">
    <source>
        <dbReference type="EMBL" id="KAH9329114.1"/>
    </source>
</evidence>
<evidence type="ECO:0000256" key="20">
    <source>
        <dbReference type="RuleBase" id="RU362060"/>
    </source>
</evidence>
<keyword evidence="9 17" id="KW-0106">Calcium</keyword>
<feature type="domain" description="Plant heme peroxidase family profile" evidence="21">
    <location>
        <begin position="21"/>
        <end position="320"/>
    </location>
</feature>
<dbReference type="GO" id="GO:0006979">
    <property type="term" value="P:response to oxidative stress"/>
    <property type="evidence" value="ECO:0007669"/>
    <property type="project" value="UniProtKB-UniRule"/>
</dbReference>
<keyword evidence="13" id="KW-0325">Glycoprotein</keyword>
<feature type="binding site" evidence="17">
    <location>
        <position position="241"/>
    </location>
    <ligand>
        <name>Ca(2+)</name>
        <dbReference type="ChEBI" id="CHEBI:29108"/>
        <label>2</label>
    </ligand>
</feature>
<keyword evidence="10 20" id="KW-0560">Oxidoreductase</keyword>
<evidence type="ECO:0000256" key="15">
    <source>
        <dbReference type="PIRSR" id="PIRSR600823-1"/>
    </source>
</evidence>
<feature type="binding site" evidence="17">
    <location>
        <position position="249"/>
    </location>
    <ligand>
        <name>Ca(2+)</name>
        <dbReference type="ChEBI" id="CHEBI:29108"/>
        <label>2</label>
    </ligand>
</feature>
<evidence type="ECO:0000256" key="4">
    <source>
        <dbReference type="ARBA" id="ARBA00022525"/>
    </source>
</evidence>
<dbReference type="GO" id="GO:0046872">
    <property type="term" value="F:metal ion binding"/>
    <property type="evidence" value="ECO:0007669"/>
    <property type="project" value="UniProtKB-UniRule"/>
</dbReference>
<accession>A0AA38GUF9</accession>
<dbReference type="Proteomes" id="UP000824469">
    <property type="component" value="Unassembled WGS sequence"/>
</dbReference>
<comment type="cofactor">
    <cofactor evidence="17 20">
        <name>heme b</name>
        <dbReference type="ChEBI" id="CHEBI:60344"/>
    </cofactor>
    <text evidence="17 20">Binds 1 heme b (iron(II)-protoporphyrin IX) group per subunit.</text>
</comment>
<dbReference type="EC" id="1.11.1.7" evidence="3 20"/>
<dbReference type="AlphaFoldDB" id="A0AA38GUF9"/>
<keyword evidence="8 20" id="KW-0732">Signal</keyword>
<dbReference type="EMBL" id="JAHRHJ020000001">
    <property type="protein sequence ID" value="KAH9329114.1"/>
    <property type="molecule type" value="Genomic_DNA"/>
</dbReference>
<feature type="disulfide bond" evidence="19">
    <location>
        <begin position="116"/>
        <end position="316"/>
    </location>
</feature>
<dbReference type="Gene3D" id="1.10.420.10">
    <property type="entry name" value="Peroxidase, domain 2"/>
    <property type="match status" value="1"/>
</dbReference>
<dbReference type="GO" id="GO:0005576">
    <property type="term" value="C:extracellular region"/>
    <property type="evidence" value="ECO:0007669"/>
    <property type="project" value="UniProtKB-SubCell"/>
</dbReference>
<feature type="binding site" evidence="17">
    <location>
        <position position="84"/>
    </location>
    <ligand>
        <name>Ca(2+)</name>
        <dbReference type="ChEBI" id="CHEBI:29108"/>
        <label>1</label>
    </ligand>
</feature>
<dbReference type="FunFam" id="1.10.420.10:FF:000008">
    <property type="entry name" value="Peroxidase"/>
    <property type="match status" value="1"/>
</dbReference>
<dbReference type="SUPFAM" id="SSF48113">
    <property type="entry name" value="Heme-dependent peroxidases"/>
    <property type="match status" value="1"/>
</dbReference>
<dbReference type="GO" id="GO:0020037">
    <property type="term" value="F:heme binding"/>
    <property type="evidence" value="ECO:0007669"/>
    <property type="project" value="UniProtKB-UniRule"/>
</dbReference>
<evidence type="ECO:0000256" key="3">
    <source>
        <dbReference type="ARBA" id="ARBA00012313"/>
    </source>
</evidence>
<feature type="binding site" evidence="17">
    <location>
        <position position="189"/>
    </location>
    <ligand>
        <name>Ca(2+)</name>
        <dbReference type="ChEBI" id="CHEBI:29108"/>
        <label>2</label>
    </ligand>
</feature>
<comment type="subcellular location">
    <subcellularLocation>
        <location evidence="20">Secreted</location>
    </subcellularLocation>
</comment>
<comment type="function">
    <text evidence="2">Removal of H(2)O(2), oxidation of toxic reductants, biosynthesis and degradation of lignin, suberization, auxin catabolism, response to environmental stresses such as wounding, pathogen attack and oxidative stress. These functions might be dependent on each isozyme/isoform in each plant tissue.</text>
</comment>
<evidence type="ECO:0000256" key="8">
    <source>
        <dbReference type="ARBA" id="ARBA00022729"/>
    </source>
</evidence>
<dbReference type="PROSITE" id="PS50873">
    <property type="entry name" value="PEROXIDASE_4"/>
    <property type="match status" value="1"/>
</dbReference>
<dbReference type="PANTHER" id="PTHR31235">
    <property type="entry name" value="PEROXIDASE 25-RELATED"/>
    <property type="match status" value="1"/>
</dbReference>
<feature type="disulfide bond" evidence="19">
    <location>
        <begin position="64"/>
        <end position="69"/>
    </location>
</feature>
<comment type="caution">
    <text evidence="22">The sequence shown here is derived from an EMBL/GenBank/DDBJ whole genome shotgun (WGS) entry which is preliminary data.</text>
</comment>
<organism evidence="22 23">
    <name type="scientific">Taxus chinensis</name>
    <name type="common">Chinese yew</name>
    <name type="synonym">Taxus wallichiana var. chinensis</name>
    <dbReference type="NCBI Taxonomy" id="29808"/>
    <lineage>
        <taxon>Eukaryota</taxon>
        <taxon>Viridiplantae</taxon>
        <taxon>Streptophyta</taxon>
        <taxon>Embryophyta</taxon>
        <taxon>Tracheophyta</taxon>
        <taxon>Spermatophyta</taxon>
        <taxon>Pinopsida</taxon>
        <taxon>Pinidae</taxon>
        <taxon>Conifers II</taxon>
        <taxon>Cupressales</taxon>
        <taxon>Taxaceae</taxon>
        <taxon>Taxus</taxon>
    </lineage>
</organism>
<evidence type="ECO:0000256" key="18">
    <source>
        <dbReference type="PIRSR" id="PIRSR600823-4"/>
    </source>
</evidence>
<dbReference type="InterPro" id="IPR010255">
    <property type="entry name" value="Haem_peroxidase_sf"/>
</dbReference>
<sequence>MKMKMIIVAALMTMVCVSEGHLVKHFYKESCPSAEHIVKKMVDKHMAADNTLHAPLLRMQFHDCFVRGCDGSVLINSTTNNTAEKAAIPNLTIRGFYVIDDVKEELEKKCPGVVSCADILALVARDAVVKGGGPSWRVRTGRRDGVISRKSEATNNIPQPTFNFSQLQQSFAKKGLSVKHLVVLSGGHTIGIGHCNFVSNRLYNFSGNGTGTDPSIKPSYARLLKTKCTNLQDNTTIVPMDPNTPSKFDRLYFTNLKAKQGLFQSDAALLTNSTAKKYVDKQLNEAKFLRNFKKSMQKLSETQVKTGIAGKIRRHCALVD</sequence>
<keyword evidence="5 20" id="KW-0575">Peroxidase</keyword>
<feature type="binding site" evidence="17">
    <location>
        <position position="68"/>
    </location>
    <ligand>
        <name>Ca(2+)</name>
        <dbReference type="ChEBI" id="CHEBI:29108"/>
        <label>1</label>
    </ligand>
</feature>
<reference evidence="22 23" key="1">
    <citation type="journal article" date="2021" name="Nat. Plants">
        <title>The Taxus genome provides insights into paclitaxel biosynthesis.</title>
        <authorList>
            <person name="Xiong X."/>
            <person name="Gou J."/>
            <person name="Liao Q."/>
            <person name="Li Y."/>
            <person name="Zhou Q."/>
            <person name="Bi G."/>
            <person name="Li C."/>
            <person name="Du R."/>
            <person name="Wang X."/>
            <person name="Sun T."/>
            <person name="Guo L."/>
            <person name="Liang H."/>
            <person name="Lu P."/>
            <person name="Wu Y."/>
            <person name="Zhang Z."/>
            <person name="Ro D.K."/>
            <person name="Shang Y."/>
            <person name="Huang S."/>
            <person name="Yan J."/>
        </authorList>
    </citation>
    <scope>NUCLEOTIDE SEQUENCE [LARGE SCALE GENOMIC DNA]</scope>
    <source>
        <strain evidence="22">Ta-2019</strain>
    </source>
</reference>
<evidence type="ECO:0000256" key="12">
    <source>
        <dbReference type="ARBA" id="ARBA00023157"/>
    </source>
</evidence>
<dbReference type="PRINTS" id="PR00458">
    <property type="entry name" value="PEROXIDASE"/>
</dbReference>
<evidence type="ECO:0000256" key="13">
    <source>
        <dbReference type="ARBA" id="ARBA00023180"/>
    </source>
</evidence>
<name>A0AA38GUF9_TAXCH</name>
<feature type="site" description="Transition state stabilizer" evidence="18">
    <location>
        <position position="58"/>
    </location>
</feature>
<dbReference type="Gene3D" id="1.10.520.10">
    <property type="match status" value="1"/>
</dbReference>
<feature type="binding site" description="axial binding residue" evidence="17">
    <location>
        <position position="188"/>
    </location>
    <ligand>
        <name>heme b</name>
        <dbReference type="ChEBI" id="CHEBI:60344"/>
    </ligand>
    <ligandPart>
        <name>Fe</name>
        <dbReference type="ChEBI" id="CHEBI:18248"/>
    </ligandPart>
</feature>
<evidence type="ECO:0000256" key="5">
    <source>
        <dbReference type="ARBA" id="ARBA00022559"/>
    </source>
</evidence>
<dbReference type="OMA" id="HVANDPR"/>
<dbReference type="GO" id="GO:0140825">
    <property type="term" value="F:lactoperoxidase activity"/>
    <property type="evidence" value="ECO:0007669"/>
    <property type="project" value="UniProtKB-EC"/>
</dbReference>
<dbReference type="CDD" id="cd00693">
    <property type="entry name" value="secretory_peroxidase"/>
    <property type="match status" value="1"/>
</dbReference>
<feature type="binding site" evidence="16">
    <location>
        <position position="158"/>
    </location>
    <ligand>
        <name>substrate</name>
    </ligand>
</feature>
<comment type="catalytic activity">
    <reaction evidence="1 20">
        <text>2 a phenolic donor + H2O2 = 2 a phenolic radical donor + 2 H2O</text>
        <dbReference type="Rhea" id="RHEA:56136"/>
        <dbReference type="ChEBI" id="CHEBI:15377"/>
        <dbReference type="ChEBI" id="CHEBI:16240"/>
        <dbReference type="ChEBI" id="CHEBI:139520"/>
        <dbReference type="ChEBI" id="CHEBI:139521"/>
        <dbReference type="EC" id="1.11.1.7"/>
    </reaction>
</comment>
<feature type="binding site" evidence="17">
    <location>
        <position position="66"/>
    </location>
    <ligand>
        <name>Ca(2+)</name>
        <dbReference type="ChEBI" id="CHEBI:29108"/>
        <label>1</label>
    </ligand>
</feature>